<evidence type="ECO:0000313" key="5">
    <source>
        <dbReference type="Proteomes" id="UP000315353"/>
    </source>
</evidence>
<dbReference type="GeneID" id="82881089"/>
<sequence>MSTVDSYLEKFPEAHAARLSELRALIREELPKAQEEIKWSSPAYSTETILVTFAGFKKHFNVYFTPSTMQACAELLAEYKTGKSALSLDYDKPLPRALLTKLLAFRRAEYERDDIGWM</sequence>
<evidence type="ECO:0000259" key="1">
    <source>
        <dbReference type="Pfam" id="PF08818"/>
    </source>
</evidence>
<evidence type="ECO:0000313" key="2">
    <source>
        <dbReference type="EMBL" id="APT87527.1"/>
    </source>
</evidence>
<dbReference type="EMBL" id="CP009246">
    <property type="protein sequence ID" value="APT87527.1"/>
    <property type="molecule type" value="Genomic_DNA"/>
</dbReference>
<dbReference type="SUPFAM" id="SSF159888">
    <property type="entry name" value="YdhG-like"/>
    <property type="match status" value="1"/>
</dbReference>
<dbReference type="Pfam" id="PF08818">
    <property type="entry name" value="DUF1801"/>
    <property type="match status" value="1"/>
</dbReference>
<dbReference type="AlphaFoldDB" id="A0A1L7CNU9"/>
<keyword evidence="4" id="KW-1185">Reference proteome</keyword>
<evidence type="ECO:0000313" key="4">
    <source>
        <dbReference type="Proteomes" id="UP000185479"/>
    </source>
</evidence>
<dbReference type="OrthoDB" id="3236524at2"/>
<dbReference type="STRING" id="28028.CFLV_10380"/>
<reference evidence="3 5" key="2">
    <citation type="submission" date="2019-06" db="EMBL/GenBank/DDBJ databases">
        <title>Whole genome shotgun sequence of Corynebacterium flavescens NBRC 14136.</title>
        <authorList>
            <person name="Hosoyama A."/>
            <person name="Uohara A."/>
            <person name="Ohji S."/>
            <person name="Ichikawa N."/>
        </authorList>
    </citation>
    <scope>NUCLEOTIDE SEQUENCE [LARGE SCALE GENOMIC DNA]</scope>
    <source>
        <strain evidence="3 5">NBRC 14136</strain>
    </source>
</reference>
<dbReference type="Proteomes" id="UP000185479">
    <property type="component" value="Chromosome"/>
</dbReference>
<feature type="domain" description="YdhG-like" evidence="1">
    <location>
        <begin position="17"/>
        <end position="105"/>
    </location>
</feature>
<dbReference type="InterPro" id="IPR014922">
    <property type="entry name" value="YdhG-like"/>
</dbReference>
<evidence type="ECO:0000313" key="3">
    <source>
        <dbReference type="EMBL" id="GEB97073.1"/>
    </source>
</evidence>
<reference evidence="2 4" key="1">
    <citation type="submission" date="2014-08" db="EMBL/GenBank/DDBJ databases">
        <title>Complete genome sequence of Corynebacterium flavescens OJ8(T)(=DSM 20296(T)), isolated from cheese.</title>
        <authorList>
            <person name="Ruckert C."/>
            <person name="Albersmeier A."/>
            <person name="Winkler A."/>
            <person name="Kalinowski J."/>
        </authorList>
    </citation>
    <scope>NUCLEOTIDE SEQUENCE [LARGE SCALE GENOMIC DNA]</scope>
    <source>
        <strain evidence="2 4">OJ8</strain>
    </source>
</reference>
<dbReference type="KEGG" id="cfc:CFLV_10380"/>
<proteinExistence type="predicted"/>
<accession>A0A1L7CNU9</accession>
<protein>
    <recommendedName>
        <fullName evidence="1">YdhG-like domain-containing protein</fullName>
    </recommendedName>
</protein>
<gene>
    <name evidence="3" type="ORF">CFL01nite_05680</name>
    <name evidence="2" type="ORF">CFLV_10380</name>
</gene>
<dbReference type="RefSeq" id="WP_075730459.1">
    <property type="nucleotide sequence ID" value="NZ_BJNB01000005.1"/>
</dbReference>
<name>A0A1L7CNU9_CORFL</name>
<dbReference type="EMBL" id="BJNB01000005">
    <property type="protein sequence ID" value="GEB97073.1"/>
    <property type="molecule type" value="Genomic_DNA"/>
</dbReference>
<organism evidence="2 4">
    <name type="scientific">Corynebacterium flavescens</name>
    <dbReference type="NCBI Taxonomy" id="28028"/>
    <lineage>
        <taxon>Bacteria</taxon>
        <taxon>Bacillati</taxon>
        <taxon>Actinomycetota</taxon>
        <taxon>Actinomycetes</taxon>
        <taxon>Mycobacteriales</taxon>
        <taxon>Corynebacteriaceae</taxon>
        <taxon>Corynebacterium</taxon>
    </lineage>
</organism>
<dbReference type="Gene3D" id="3.90.1150.200">
    <property type="match status" value="1"/>
</dbReference>
<dbReference type="Proteomes" id="UP000315353">
    <property type="component" value="Unassembled WGS sequence"/>
</dbReference>